<dbReference type="AlphaFoldDB" id="A0A5E4ZMA8"/>
<dbReference type="Pfam" id="PF25917">
    <property type="entry name" value="BSH_RND"/>
    <property type="match status" value="1"/>
</dbReference>
<name>A0A5E4ZMA8_9BURK</name>
<evidence type="ECO:0000313" key="7">
    <source>
        <dbReference type="EMBL" id="VVE62314.1"/>
    </source>
</evidence>
<keyword evidence="3" id="KW-1133">Transmembrane helix</keyword>
<accession>A0A5E4ZMA8</accession>
<feature type="compositionally biased region" description="Basic and acidic residues" evidence="2">
    <location>
        <begin position="1"/>
        <end position="18"/>
    </location>
</feature>
<feature type="region of interest" description="Disordered" evidence="2">
    <location>
        <begin position="400"/>
        <end position="432"/>
    </location>
</feature>
<dbReference type="Gene3D" id="2.40.30.170">
    <property type="match status" value="1"/>
</dbReference>
<evidence type="ECO:0000259" key="4">
    <source>
        <dbReference type="Pfam" id="PF25876"/>
    </source>
</evidence>
<feature type="compositionally biased region" description="Polar residues" evidence="2">
    <location>
        <begin position="417"/>
        <end position="432"/>
    </location>
</feature>
<evidence type="ECO:0000256" key="2">
    <source>
        <dbReference type="SAM" id="MobiDB-lite"/>
    </source>
</evidence>
<dbReference type="EMBL" id="CABPSQ010000001">
    <property type="protein sequence ID" value="VVE62314.1"/>
    <property type="molecule type" value="Genomic_DNA"/>
</dbReference>
<dbReference type="Proteomes" id="UP000414136">
    <property type="component" value="Unassembled WGS sequence"/>
</dbReference>
<sequence length="432" mass="45826">MTEKHHAELAIPEHDPAEGRQLPPRRGEFRRARIALIVVALLLAAGAARTTLSNALQRREVAEVTQRNAAQYVSVVTPQATKASETLLPATLRGAVESPIYARATGYVLHRYVDIGVRVKQGQLLADLDTPEIDQELAQAVAQRNQINASLGLAKSSLARWQQLRQRDAVSQQELDERQSTYTQGVANLAAADANVKRLQQLESFKRIVAPFDGVITQRNVDIGDLVTAGSGNSQALFSLAQTDPLRVYVQVPQAYAQGVAVGQSVVVTQAELPGQHFQGKITHVSGAIDVATRSLQIEAALPNPDGKLRPGAYVQLALPGAVQAHLSVPANALLFRAEGPRVAVVDDQGVVHLHKIVIAQDLGQSLELADGVAPTDRVVVNPSDSIDDGDHVQARALDVKAASGVKSGGGSGVSGERSQQGTSAKPQGAES</sequence>
<feature type="domain" description="Multidrug resistance protein MdtA-like alpha-helical hairpin" evidence="4">
    <location>
        <begin position="136"/>
        <end position="198"/>
    </location>
</feature>
<feature type="transmembrane region" description="Helical" evidence="3">
    <location>
        <begin position="34"/>
        <end position="52"/>
    </location>
</feature>
<dbReference type="GO" id="GO:0015562">
    <property type="term" value="F:efflux transmembrane transporter activity"/>
    <property type="evidence" value="ECO:0007669"/>
    <property type="project" value="TreeGrafter"/>
</dbReference>
<evidence type="ECO:0000256" key="1">
    <source>
        <dbReference type="ARBA" id="ARBA00009477"/>
    </source>
</evidence>
<dbReference type="Gene3D" id="2.40.420.20">
    <property type="match status" value="1"/>
</dbReference>
<proteinExistence type="inferred from homology"/>
<dbReference type="SUPFAM" id="SSF111369">
    <property type="entry name" value="HlyD-like secretion proteins"/>
    <property type="match status" value="1"/>
</dbReference>
<keyword evidence="8" id="KW-1185">Reference proteome</keyword>
<evidence type="ECO:0000259" key="5">
    <source>
        <dbReference type="Pfam" id="PF25917"/>
    </source>
</evidence>
<gene>
    <name evidence="7" type="ORF">PCA31118_00970</name>
</gene>
<evidence type="ECO:0000256" key="3">
    <source>
        <dbReference type="SAM" id="Phobius"/>
    </source>
</evidence>
<reference evidence="7 8" key="1">
    <citation type="submission" date="2019-08" db="EMBL/GenBank/DDBJ databases">
        <authorList>
            <person name="Peeters C."/>
        </authorList>
    </citation>
    <scope>NUCLEOTIDE SEQUENCE [LARGE SCALE GENOMIC DNA]</scope>
    <source>
        <strain evidence="7 8">LMG 31118</strain>
    </source>
</reference>
<evidence type="ECO:0000313" key="8">
    <source>
        <dbReference type="Proteomes" id="UP000414136"/>
    </source>
</evidence>
<feature type="region of interest" description="Disordered" evidence="2">
    <location>
        <begin position="1"/>
        <end position="24"/>
    </location>
</feature>
<dbReference type="InterPro" id="IPR058792">
    <property type="entry name" value="Beta-barrel_RND_2"/>
</dbReference>
<feature type="domain" description="CusB-like beta-barrel" evidence="6">
    <location>
        <begin position="249"/>
        <end position="320"/>
    </location>
</feature>
<dbReference type="Gene3D" id="1.10.287.470">
    <property type="entry name" value="Helix hairpin bin"/>
    <property type="match status" value="1"/>
</dbReference>
<dbReference type="InterPro" id="IPR058625">
    <property type="entry name" value="MdtA-like_BSH"/>
</dbReference>
<feature type="domain" description="Multidrug resistance protein MdtA-like barrel-sandwich hybrid" evidence="5">
    <location>
        <begin position="100"/>
        <end position="236"/>
    </location>
</feature>
<organism evidence="7 8">
    <name type="scientific">Pandoraea captiosa</name>
    <dbReference type="NCBI Taxonomy" id="2508302"/>
    <lineage>
        <taxon>Bacteria</taxon>
        <taxon>Pseudomonadati</taxon>
        <taxon>Pseudomonadota</taxon>
        <taxon>Betaproteobacteria</taxon>
        <taxon>Burkholderiales</taxon>
        <taxon>Burkholderiaceae</taxon>
        <taxon>Pandoraea</taxon>
    </lineage>
</organism>
<dbReference type="NCBIfam" id="TIGR01730">
    <property type="entry name" value="RND_mfp"/>
    <property type="match status" value="1"/>
</dbReference>
<dbReference type="Gene3D" id="2.40.50.100">
    <property type="match status" value="1"/>
</dbReference>
<dbReference type="InterPro" id="IPR006143">
    <property type="entry name" value="RND_pump_MFP"/>
</dbReference>
<dbReference type="FunFam" id="2.40.30.170:FF:000010">
    <property type="entry name" value="Efflux RND transporter periplasmic adaptor subunit"/>
    <property type="match status" value="1"/>
</dbReference>
<dbReference type="PANTHER" id="PTHR30469:SF37">
    <property type="entry name" value="RAGD PROTEIN"/>
    <property type="match status" value="1"/>
</dbReference>
<dbReference type="RefSeq" id="WP_150623401.1">
    <property type="nucleotide sequence ID" value="NZ_CABPSQ010000001.1"/>
</dbReference>
<dbReference type="Pfam" id="PF25876">
    <property type="entry name" value="HH_MFP_RND"/>
    <property type="match status" value="1"/>
</dbReference>
<keyword evidence="3" id="KW-0812">Transmembrane</keyword>
<dbReference type="OrthoDB" id="9806939at2"/>
<keyword evidence="3" id="KW-0472">Membrane</keyword>
<dbReference type="Pfam" id="PF25954">
    <property type="entry name" value="Beta-barrel_RND_2"/>
    <property type="match status" value="1"/>
</dbReference>
<dbReference type="PANTHER" id="PTHR30469">
    <property type="entry name" value="MULTIDRUG RESISTANCE PROTEIN MDTA"/>
    <property type="match status" value="1"/>
</dbReference>
<evidence type="ECO:0000259" key="6">
    <source>
        <dbReference type="Pfam" id="PF25954"/>
    </source>
</evidence>
<dbReference type="InterPro" id="IPR058624">
    <property type="entry name" value="MdtA-like_HH"/>
</dbReference>
<protein>
    <submittedName>
        <fullName evidence="7">Efflux transporter periplasmic adaptor subunit</fullName>
    </submittedName>
</protein>
<comment type="similarity">
    <text evidence="1">Belongs to the membrane fusion protein (MFP) (TC 8.A.1) family.</text>
</comment>
<dbReference type="GO" id="GO:1990281">
    <property type="term" value="C:efflux pump complex"/>
    <property type="evidence" value="ECO:0007669"/>
    <property type="project" value="TreeGrafter"/>
</dbReference>